<evidence type="ECO:0000256" key="2">
    <source>
        <dbReference type="ARBA" id="ARBA00009694"/>
    </source>
</evidence>
<dbReference type="PANTHER" id="PTHR43461">
    <property type="entry name" value="TRANSMEMBRANE PROTEIN 256"/>
    <property type="match status" value="1"/>
</dbReference>
<keyword evidence="5 6" id="KW-0472">Membrane</keyword>
<comment type="subcellular location">
    <subcellularLocation>
        <location evidence="1">Membrane</location>
        <topology evidence="1">Multi-pass membrane protein</topology>
    </subcellularLocation>
</comment>
<name>A0A512M4F0_9BACT</name>
<sequence>MALAPSRSLLALAAFSGLTAVVLGALGAHGPVHDLLAAAGKLESWETGVRYQLPHSMFLYVLALFLGQAGKSAKIGWILTFVGTLLFSGSIYLLAYMGWKFLGPVTPLGGVILMIGWVVLAFASWKQPA</sequence>
<organism evidence="7 8">
    <name type="scientific">Brevifollis gellanilyticus</name>
    <dbReference type="NCBI Taxonomy" id="748831"/>
    <lineage>
        <taxon>Bacteria</taxon>
        <taxon>Pseudomonadati</taxon>
        <taxon>Verrucomicrobiota</taxon>
        <taxon>Verrucomicrobiia</taxon>
        <taxon>Verrucomicrobiales</taxon>
        <taxon>Verrucomicrobiaceae</taxon>
    </lineage>
</organism>
<protein>
    <submittedName>
        <fullName evidence="7">Membrane protein</fullName>
    </submittedName>
</protein>
<accession>A0A512M4F0</accession>
<keyword evidence="8" id="KW-1185">Reference proteome</keyword>
<dbReference type="InterPro" id="IPR006696">
    <property type="entry name" value="DUF423"/>
</dbReference>
<evidence type="ECO:0000256" key="3">
    <source>
        <dbReference type="ARBA" id="ARBA00022692"/>
    </source>
</evidence>
<gene>
    <name evidence="7" type="ORF">BGE01nite_04820</name>
</gene>
<evidence type="ECO:0000313" key="8">
    <source>
        <dbReference type="Proteomes" id="UP000321577"/>
    </source>
</evidence>
<dbReference type="Pfam" id="PF04241">
    <property type="entry name" value="DUF423"/>
    <property type="match status" value="1"/>
</dbReference>
<feature type="transmembrane region" description="Helical" evidence="6">
    <location>
        <begin position="77"/>
        <end position="99"/>
    </location>
</feature>
<dbReference type="EMBL" id="BKAG01000002">
    <property type="protein sequence ID" value="GEP41191.1"/>
    <property type="molecule type" value="Genomic_DNA"/>
</dbReference>
<feature type="transmembrane region" description="Helical" evidence="6">
    <location>
        <begin position="51"/>
        <end position="70"/>
    </location>
</feature>
<dbReference type="RefSeq" id="WP_146848656.1">
    <property type="nucleotide sequence ID" value="NZ_BKAG01000002.1"/>
</dbReference>
<reference evidence="7 8" key="1">
    <citation type="submission" date="2019-07" db="EMBL/GenBank/DDBJ databases">
        <title>Whole genome shotgun sequence of Brevifollis gellanilyticus NBRC 108608.</title>
        <authorList>
            <person name="Hosoyama A."/>
            <person name="Uohara A."/>
            <person name="Ohji S."/>
            <person name="Ichikawa N."/>
        </authorList>
    </citation>
    <scope>NUCLEOTIDE SEQUENCE [LARGE SCALE GENOMIC DNA]</scope>
    <source>
        <strain evidence="7 8">NBRC 108608</strain>
    </source>
</reference>
<dbReference type="AlphaFoldDB" id="A0A512M4F0"/>
<evidence type="ECO:0000256" key="4">
    <source>
        <dbReference type="ARBA" id="ARBA00022989"/>
    </source>
</evidence>
<dbReference type="PANTHER" id="PTHR43461:SF1">
    <property type="entry name" value="TRANSMEMBRANE PROTEIN 256"/>
    <property type="match status" value="1"/>
</dbReference>
<keyword evidence="4 6" id="KW-1133">Transmembrane helix</keyword>
<keyword evidence="3 6" id="KW-0812">Transmembrane</keyword>
<dbReference type="GO" id="GO:0005886">
    <property type="term" value="C:plasma membrane"/>
    <property type="evidence" value="ECO:0007669"/>
    <property type="project" value="TreeGrafter"/>
</dbReference>
<comment type="caution">
    <text evidence="7">The sequence shown here is derived from an EMBL/GenBank/DDBJ whole genome shotgun (WGS) entry which is preliminary data.</text>
</comment>
<evidence type="ECO:0000313" key="7">
    <source>
        <dbReference type="EMBL" id="GEP41191.1"/>
    </source>
</evidence>
<evidence type="ECO:0000256" key="5">
    <source>
        <dbReference type="ARBA" id="ARBA00023136"/>
    </source>
</evidence>
<dbReference type="Proteomes" id="UP000321577">
    <property type="component" value="Unassembled WGS sequence"/>
</dbReference>
<evidence type="ECO:0000256" key="1">
    <source>
        <dbReference type="ARBA" id="ARBA00004141"/>
    </source>
</evidence>
<feature type="transmembrane region" description="Helical" evidence="6">
    <location>
        <begin position="105"/>
        <end position="125"/>
    </location>
</feature>
<proteinExistence type="inferred from homology"/>
<comment type="similarity">
    <text evidence="2">Belongs to the UPF0382 family.</text>
</comment>
<evidence type="ECO:0000256" key="6">
    <source>
        <dbReference type="SAM" id="Phobius"/>
    </source>
</evidence>
<dbReference type="OrthoDB" id="9802121at2"/>